<feature type="signal peptide" evidence="6">
    <location>
        <begin position="1"/>
        <end position="21"/>
    </location>
</feature>
<keyword evidence="2" id="KW-0812">Transmembrane</keyword>
<feature type="compositionally biased region" description="Basic residues" evidence="5">
    <location>
        <begin position="592"/>
        <end position="602"/>
    </location>
</feature>
<evidence type="ECO:0000313" key="7">
    <source>
        <dbReference type="EMBL" id="KXN72931.1"/>
    </source>
</evidence>
<gene>
    <name evidence="7" type="ORF">CONCODRAFT_68677</name>
</gene>
<feature type="chain" id="PRO_5007294707" description="G-protein coupled receptors family 1 profile domain-containing protein" evidence="6">
    <location>
        <begin position="22"/>
        <end position="602"/>
    </location>
</feature>
<feature type="compositionally biased region" description="Polar residues" evidence="5">
    <location>
        <begin position="488"/>
        <end position="498"/>
    </location>
</feature>
<reference evidence="7 8" key="1">
    <citation type="journal article" date="2015" name="Genome Biol. Evol.">
        <title>Phylogenomic analyses indicate that early fungi evolved digesting cell walls of algal ancestors of land plants.</title>
        <authorList>
            <person name="Chang Y."/>
            <person name="Wang S."/>
            <person name="Sekimoto S."/>
            <person name="Aerts A.L."/>
            <person name="Choi C."/>
            <person name="Clum A."/>
            <person name="LaButti K.M."/>
            <person name="Lindquist E.A."/>
            <person name="Yee Ngan C."/>
            <person name="Ohm R.A."/>
            <person name="Salamov A.A."/>
            <person name="Grigoriev I.V."/>
            <person name="Spatafora J.W."/>
            <person name="Berbee M.L."/>
        </authorList>
    </citation>
    <scope>NUCLEOTIDE SEQUENCE [LARGE SCALE GENOMIC DNA]</scope>
    <source>
        <strain evidence="7 8">NRRL 28638</strain>
    </source>
</reference>
<accession>A0A137PDB2</accession>
<keyword evidence="4" id="KW-0472">Membrane</keyword>
<dbReference type="OrthoDB" id="5591953at2759"/>
<feature type="compositionally biased region" description="Polar residues" evidence="5">
    <location>
        <begin position="465"/>
        <end position="476"/>
    </location>
</feature>
<dbReference type="SUPFAM" id="SSF81321">
    <property type="entry name" value="Family A G protein-coupled receptor-like"/>
    <property type="match status" value="1"/>
</dbReference>
<dbReference type="Proteomes" id="UP000070444">
    <property type="component" value="Unassembled WGS sequence"/>
</dbReference>
<evidence type="ECO:0000256" key="6">
    <source>
        <dbReference type="SAM" id="SignalP"/>
    </source>
</evidence>
<feature type="compositionally biased region" description="Low complexity" evidence="5">
    <location>
        <begin position="68"/>
        <end position="90"/>
    </location>
</feature>
<protein>
    <recommendedName>
        <fullName evidence="9">G-protein coupled receptors family 1 profile domain-containing protein</fullName>
    </recommendedName>
</protein>
<evidence type="ECO:0000256" key="1">
    <source>
        <dbReference type="ARBA" id="ARBA00004141"/>
    </source>
</evidence>
<comment type="subcellular location">
    <subcellularLocation>
        <location evidence="1">Membrane</location>
        <topology evidence="1">Multi-pass membrane protein</topology>
    </subcellularLocation>
</comment>
<dbReference type="Gene3D" id="1.20.1070.10">
    <property type="entry name" value="Rhodopsin 7-helix transmembrane proteins"/>
    <property type="match status" value="1"/>
</dbReference>
<keyword evidence="6" id="KW-0732">Signal</keyword>
<dbReference type="AlphaFoldDB" id="A0A137PDB2"/>
<name>A0A137PDB2_CONC2</name>
<evidence type="ECO:0000256" key="3">
    <source>
        <dbReference type="ARBA" id="ARBA00022989"/>
    </source>
</evidence>
<keyword evidence="8" id="KW-1185">Reference proteome</keyword>
<dbReference type="GO" id="GO:0005886">
    <property type="term" value="C:plasma membrane"/>
    <property type="evidence" value="ECO:0007669"/>
    <property type="project" value="TreeGrafter"/>
</dbReference>
<sequence>MLKLFGKLFFIWGLLFIIVQGQRNFNQNQQNDELRNELEEIRSMVENIQSLEANQNRPTPTSSGRLRAAASSTSDHSHSATPTAHSNSAHSESHDTHSTLKPKHADRDSNDSEGESEHGKSSHAKPTESGFTSEPLGSAILFVVALITTSFNLGACSFLLYKIYKVGKHVGFHMSLRVVMYSVVADMLVGLFFTISIIYSTLFHELIEGTSCMLIGYIINTLTAADMLLIAYTAVNTYLEIVHQKDILRGHRDWLLLLVCLGLPTIISTILAQYHAFGPETYWCLIDEETPAGVASSVGILVLHSLVSIVVGIAYLLLRRYQKKTPNVANPHNSLLVPIPKQHLDNLRNIETQQVFIGSQRQPEHRSPYMKHAHRRSVVSVDYAQMKLSTHLAIHLIQYTPAAIHLLCVLLEYRFSWLFTMAIIFTNLSGVFQLINYMHHEKVKKKHYDSFTSSRSSDEPKEDPTSITVQAENTPGNFPPQVYVNGHRPQSQSLSHSPMQMKKSTESRRGSILETVVDKVKKVTSRESGRGYAHIINQLEGGQNNADRHLTLDPHYSLTAPAHMRYSSHPIQSSPLAYSNDDQTEQSDTPRQKRNGYHHHQS</sequence>
<evidence type="ECO:0000256" key="4">
    <source>
        <dbReference type="ARBA" id="ARBA00023136"/>
    </source>
</evidence>
<dbReference type="PANTHER" id="PTHR23112">
    <property type="entry name" value="G PROTEIN-COUPLED RECEPTOR 157-RELATED"/>
    <property type="match status" value="1"/>
</dbReference>
<organism evidence="7 8">
    <name type="scientific">Conidiobolus coronatus (strain ATCC 28846 / CBS 209.66 / NRRL 28638)</name>
    <name type="common">Delacroixia coronata</name>
    <dbReference type="NCBI Taxonomy" id="796925"/>
    <lineage>
        <taxon>Eukaryota</taxon>
        <taxon>Fungi</taxon>
        <taxon>Fungi incertae sedis</taxon>
        <taxon>Zoopagomycota</taxon>
        <taxon>Entomophthoromycotina</taxon>
        <taxon>Entomophthoromycetes</taxon>
        <taxon>Entomophthorales</taxon>
        <taxon>Ancylistaceae</taxon>
        <taxon>Conidiobolus</taxon>
    </lineage>
</organism>
<evidence type="ECO:0000313" key="8">
    <source>
        <dbReference type="Proteomes" id="UP000070444"/>
    </source>
</evidence>
<dbReference type="PANTHER" id="PTHR23112:SF0">
    <property type="entry name" value="TRANSMEMBRANE PROTEIN 116"/>
    <property type="match status" value="1"/>
</dbReference>
<proteinExistence type="predicted"/>
<dbReference type="GO" id="GO:0004930">
    <property type="term" value="F:G protein-coupled receptor activity"/>
    <property type="evidence" value="ECO:0007669"/>
    <property type="project" value="TreeGrafter"/>
</dbReference>
<dbReference type="EMBL" id="KQ964444">
    <property type="protein sequence ID" value="KXN72931.1"/>
    <property type="molecule type" value="Genomic_DNA"/>
</dbReference>
<feature type="compositionally biased region" description="Polar residues" evidence="5">
    <location>
        <begin position="569"/>
        <end position="589"/>
    </location>
</feature>
<feature type="compositionally biased region" description="Basic and acidic residues" evidence="5">
    <location>
        <begin position="91"/>
        <end position="120"/>
    </location>
</feature>
<feature type="region of interest" description="Disordered" evidence="5">
    <location>
        <begin position="49"/>
        <end position="131"/>
    </location>
</feature>
<feature type="region of interest" description="Disordered" evidence="5">
    <location>
        <begin position="447"/>
        <end position="509"/>
    </location>
</feature>
<feature type="region of interest" description="Disordered" evidence="5">
    <location>
        <begin position="568"/>
        <end position="602"/>
    </location>
</feature>
<evidence type="ECO:0000256" key="5">
    <source>
        <dbReference type="SAM" id="MobiDB-lite"/>
    </source>
</evidence>
<keyword evidence="3" id="KW-1133">Transmembrane helix</keyword>
<evidence type="ECO:0008006" key="9">
    <source>
        <dbReference type="Google" id="ProtNLM"/>
    </source>
</evidence>
<feature type="compositionally biased region" description="Polar residues" evidence="5">
    <location>
        <begin position="49"/>
        <end position="64"/>
    </location>
</feature>
<dbReference type="GO" id="GO:0007189">
    <property type="term" value="P:adenylate cyclase-activating G protein-coupled receptor signaling pathway"/>
    <property type="evidence" value="ECO:0007669"/>
    <property type="project" value="TreeGrafter"/>
</dbReference>
<evidence type="ECO:0000256" key="2">
    <source>
        <dbReference type="ARBA" id="ARBA00022692"/>
    </source>
</evidence>